<evidence type="ECO:0000313" key="1">
    <source>
        <dbReference type="EMBL" id="TNN59220.1"/>
    </source>
</evidence>
<dbReference type="AlphaFoldDB" id="A0A4Z2H194"/>
<keyword evidence="2" id="KW-1185">Reference proteome</keyword>
<evidence type="ECO:0000313" key="2">
    <source>
        <dbReference type="Proteomes" id="UP000314294"/>
    </source>
</evidence>
<proteinExistence type="predicted"/>
<dbReference type="EMBL" id="SRLO01000361">
    <property type="protein sequence ID" value="TNN59220.1"/>
    <property type="molecule type" value="Genomic_DNA"/>
</dbReference>
<gene>
    <name evidence="1" type="ORF">EYF80_030593</name>
</gene>
<organism evidence="1 2">
    <name type="scientific">Liparis tanakae</name>
    <name type="common">Tanaka's snailfish</name>
    <dbReference type="NCBI Taxonomy" id="230148"/>
    <lineage>
        <taxon>Eukaryota</taxon>
        <taxon>Metazoa</taxon>
        <taxon>Chordata</taxon>
        <taxon>Craniata</taxon>
        <taxon>Vertebrata</taxon>
        <taxon>Euteleostomi</taxon>
        <taxon>Actinopterygii</taxon>
        <taxon>Neopterygii</taxon>
        <taxon>Teleostei</taxon>
        <taxon>Neoteleostei</taxon>
        <taxon>Acanthomorphata</taxon>
        <taxon>Eupercaria</taxon>
        <taxon>Perciformes</taxon>
        <taxon>Cottioidei</taxon>
        <taxon>Cottales</taxon>
        <taxon>Liparidae</taxon>
        <taxon>Liparis</taxon>
    </lineage>
</organism>
<accession>A0A4Z2H194</accession>
<sequence>MLPAGPLDSSFRFKGRHRTTTFTDSLLLFFDMIGFCFSSAVPHPPVRRSLMLRGQHLSDYQLPCHKEAGEGPLHGQQVFHLCHGTERKTSTPEAGANLERTWSYWVSERKTNGDFVGCPDILAAQKNMAAECSQPYQRVCFTAETWSTRGVTKRGDFNRSA</sequence>
<dbReference type="Proteomes" id="UP000314294">
    <property type="component" value="Unassembled WGS sequence"/>
</dbReference>
<comment type="caution">
    <text evidence="1">The sequence shown here is derived from an EMBL/GenBank/DDBJ whole genome shotgun (WGS) entry which is preliminary data.</text>
</comment>
<reference evidence="1 2" key="1">
    <citation type="submission" date="2019-03" db="EMBL/GenBank/DDBJ databases">
        <title>First draft genome of Liparis tanakae, snailfish: a comprehensive survey of snailfish specific genes.</title>
        <authorList>
            <person name="Kim W."/>
            <person name="Song I."/>
            <person name="Jeong J.-H."/>
            <person name="Kim D."/>
            <person name="Kim S."/>
            <person name="Ryu S."/>
            <person name="Song J.Y."/>
            <person name="Lee S.K."/>
        </authorList>
    </citation>
    <scope>NUCLEOTIDE SEQUENCE [LARGE SCALE GENOMIC DNA]</scope>
    <source>
        <tissue evidence="1">Muscle</tissue>
    </source>
</reference>
<protein>
    <submittedName>
        <fullName evidence="1">Uncharacterized protein</fullName>
    </submittedName>
</protein>
<name>A0A4Z2H194_9TELE</name>